<keyword evidence="3" id="KW-1185">Reference proteome</keyword>
<dbReference type="OrthoDB" id="2910298at2"/>
<organism evidence="2 3">
    <name type="scientific">Paenibacillus faecis</name>
    <dbReference type="NCBI Taxonomy" id="862114"/>
    <lineage>
        <taxon>Bacteria</taxon>
        <taxon>Bacillati</taxon>
        <taxon>Bacillota</taxon>
        <taxon>Bacilli</taxon>
        <taxon>Bacillales</taxon>
        <taxon>Paenibacillaceae</taxon>
        <taxon>Paenibacillus</taxon>
    </lineage>
</organism>
<reference evidence="2 3" key="1">
    <citation type="submission" date="2019-08" db="EMBL/GenBank/DDBJ databases">
        <title>Genome sequencing of Paenibacillus faecis DSM 23593(T).</title>
        <authorList>
            <person name="Kook J.-K."/>
            <person name="Park S.-N."/>
            <person name="Lim Y.K."/>
        </authorList>
    </citation>
    <scope>NUCLEOTIDE SEQUENCE [LARGE SCALE GENOMIC DNA]</scope>
    <source>
        <strain evidence="2 3">DSM 23593</strain>
    </source>
</reference>
<evidence type="ECO:0000313" key="3">
    <source>
        <dbReference type="Proteomes" id="UP000325218"/>
    </source>
</evidence>
<dbReference type="EMBL" id="VSDO01000001">
    <property type="protein sequence ID" value="TYA14804.1"/>
    <property type="molecule type" value="Genomic_DNA"/>
</dbReference>
<dbReference type="RefSeq" id="WP_148450398.1">
    <property type="nucleotide sequence ID" value="NZ_VSDO01000001.1"/>
</dbReference>
<protein>
    <submittedName>
        <fullName evidence="2">Uncharacterized protein</fullName>
    </submittedName>
</protein>
<dbReference type="AlphaFoldDB" id="A0A5D0CZS8"/>
<gene>
    <name evidence="2" type="ORF">FRY98_03810</name>
</gene>
<dbReference type="Pfam" id="PF26325">
    <property type="entry name" value="YhjD"/>
    <property type="match status" value="1"/>
</dbReference>
<sequence length="140" mass="15941">MAVPGITEDELALIRSVVLLRFIRRILDRDARILEESGVLKSPELYTGIIRGAERRASLVQHEIMAEFQKRRIKFLRLTQDEHGIEAEYLCRGYRGAIKMLWPVLRSEISSRIRAYLGSGSTSFPETPLSEPTMNLAAPE</sequence>
<name>A0A5D0CZS8_9BACL</name>
<dbReference type="Proteomes" id="UP000325218">
    <property type="component" value="Unassembled WGS sequence"/>
</dbReference>
<comment type="caution">
    <text evidence="2">The sequence shown here is derived from an EMBL/GenBank/DDBJ whole genome shotgun (WGS) entry which is preliminary data.</text>
</comment>
<evidence type="ECO:0000313" key="2">
    <source>
        <dbReference type="EMBL" id="TYA14804.1"/>
    </source>
</evidence>
<evidence type="ECO:0000256" key="1">
    <source>
        <dbReference type="SAM" id="MobiDB-lite"/>
    </source>
</evidence>
<dbReference type="InterPro" id="IPR058600">
    <property type="entry name" value="YhjD-like"/>
</dbReference>
<feature type="region of interest" description="Disordered" evidence="1">
    <location>
        <begin position="121"/>
        <end position="140"/>
    </location>
</feature>
<proteinExistence type="predicted"/>
<feature type="compositionally biased region" description="Polar residues" evidence="1">
    <location>
        <begin position="121"/>
        <end position="133"/>
    </location>
</feature>
<accession>A0A5D0CZS8</accession>